<name>A0ABS9NQ81_9NEIS</name>
<keyword evidence="2" id="KW-0732">Signal</keyword>
<evidence type="ECO:0000313" key="4">
    <source>
        <dbReference type="Proteomes" id="UP001298424"/>
    </source>
</evidence>
<gene>
    <name evidence="3" type="ORF">MB824_10545</name>
</gene>
<comment type="caution">
    <text evidence="3">The sequence shown here is derived from an EMBL/GenBank/DDBJ whole genome shotgun (WGS) entry which is preliminary data.</text>
</comment>
<dbReference type="RefSeq" id="WP_238748489.1">
    <property type="nucleotide sequence ID" value="NZ_JAKOOW010000037.1"/>
</dbReference>
<organism evidence="3 4">
    <name type="scientific">Kingella pumchi</name>
    <dbReference type="NCBI Taxonomy" id="2779506"/>
    <lineage>
        <taxon>Bacteria</taxon>
        <taxon>Pseudomonadati</taxon>
        <taxon>Pseudomonadota</taxon>
        <taxon>Betaproteobacteria</taxon>
        <taxon>Neisseriales</taxon>
        <taxon>Neisseriaceae</taxon>
        <taxon>Kingella</taxon>
    </lineage>
</organism>
<feature type="compositionally biased region" description="Low complexity" evidence="1">
    <location>
        <begin position="32"/>
        <end position="50"/>
    </location>
</feature>
<dbReference type="Gene3D" id="2.60.40.1120">
    <property type="entry name" value="Carboxypeptidase-like, regulatory domain"/>
    <property type="match status" value="1"/>
</dbReference>
<dbReference type="InterPro" id="IPR008969">
    <property type="entry name" value="CarboxyPept-like_regulatory"/>
</dbReference>
<dbReference type="Pfam" id="PF13620">
    <property type="entry name" value="CarboxypepD_reg"/>
    <property type="match status" value="1"/>
</dbReference>
<dbReference type="Proteomes" id="UP001298424">
    <property type="component" value="Unassembled WGS sequence"/>
</dbReference>
<evidence type="ECO:0000313" key="3">
    <source>
        <dbReference type="EMBL" id="MCG6504932.1"/>
    </source>
</evidence>
<feature type="signal peptide" evidence="2">
    <location>
        <begin position="1"/>
        <end position="20"/>
    </location>
</feature>
<evidence type="ECO:0000256" key="2">
    <source>
        <dbReference type="SAM" id="SignalP"/>
    </source>
</evidence>
<dbReference type="SUPFAM" id="SSF49464">
    <property type="entry name" value="Carboxypeptidase regulatory domain-like"/>
    <property type="match status" value="1"/>
</dbReference>
<proteinExistence type="predicted"/>
<keyword evidence="4" id="KW-1185">Reference proteome</keyword>
<accession>A0ABS9NQ81</accession>
<protein>
    <submittedName>
        <fullName evidence="3">Carboxypeptidase-like regulatory domain-containing protein</fullName>
    </submittedName>
</protein>
<dbReference type="EMBL" id="JAKOOW010000037">
    <property type="protein sequence ID" value="MCG6504932.1"/>
    <property type="molecule type" value="Genomic_DNA"/>
</dbReference>
<sequence>MTSWQQTILAAAVSGAAALAASCSGGTAGSEHSGATAASAVSSSQTPQTAPQGSTLLGRVLDENGAPLSGCLIRIDGDDKEYAIVSGADGTFDAAVPSGRQTLIVACDPKRYAESRTAIDVPAARTFTQDFSVRLHRLPR</sequence>
<reference evidence="3 4" key="1">
    <citation type="submission" date="2022-02" db="EMBL/GenBank/DDBJ databases">
        <title>Genome sequence data of Kingella unionensis sp. nov. strain CICC 24913 (CCUG 75125).</title>
        <authorList>
            <person name="Xiao M."/>
        </authorList>
    </citation>
    <scope>NUCLEOTIDE SEQUENCE [LARGE SCALE GENOMIC DNA]</scope>
    <source>
        <strain evidence="3 4">CICC 24913</strain>
    </source>
</reference>
<feature type="region of interest" description="Disordered" evidence="1">
    <location>
        <begin position="32"/>
        <end position="53"/>
    </location>
</feature>
<feature type="chain" id="PRO_5045881215" evidence="2">
    <location>
        <begin position="21"/>
        <end position="140"/>
    </location>
</feature>
<evidence type="ECO:0000256" key="1">
    <source>
        <dbReference type="SAM" id="MobiDB-lite"/>
    </source>
</evidence>